<keyword evidence="8" id="KW-1185">Reference proteome</keyword>
<keyword evidence="3" id="KW-0314">Glutamate biosynthesis</keyword>
<dbReference type="InterPro" id="IPR036188">
    <property type="entry name" value="FAD/NAD-bd_sf"/>
</dbReference>
<dbReference type="SUPFAM" id="SSF51971">
    <property type="entry name" value="Nucleotide-binding domain"/>
    <property type="match status" value="2"/>
</dbReference>
<evidence type="ECO:0000256" key="2">
    <source>
        <dbReference type="ARBA" id="ARBA00023002"/>
    </source>
</evidence>
<feature type="domain" description="FAD/NAD(P)-binding" evidence="5">
    <location>
        <begin position="171"/>
        <end position="482"/>
    </location>
</feature>
<gene>
    <name evidence="7" type="ORF">SAMN05444387_0181</name>
</gene>
<evidence type="ECO:0000259" key="5">
    <source>
        <dbReference type="Pfam" id="PF07992"/>
    </source>
</evidence>
<keyword evidence="1" id="KW-0028">Amino-acid biosynthesis</keyword>
<dbReference type="Gene3D" id="3.50.50.60">
    <property type="entry name" value="FAD/NAD(P)-binding domain"/>
    <property type="match status" value="3"/>
</dbReference>
<evidence type="ECO:0000256" key="1">
    <source>
        <dbReference type="ARBA" id="ARBA00022605"/>
    </source>
</evidence>
<evidence type="ECO:0000256" key="4">
    <source>
        <dbReference type="ARBA" id="ARBA00029440"/>
    </source>
</evidence>
<comment type="pathway">
    <text evidence="4">Amino-acid biosynthesis.</text>
</comment>
<dbReference type="InterPro" id="IPR051394">
    <property type="entry name" value="Glutamate_Synthase"/>
</dbReference>
<feature type="domain" description="Dihydroprymidine dehydrogenase" evidence="6">
    <location>
        <begin position="50"/>
        <end position="155"/>
    </location>
</feature>
<proteinExistence type="predicted"/>
<dbReference type="PANTHER" id="PTHR43100">
    <property type="entry name" value="GLUTAMATE SYNTHASE [NADPH] SMALL CHAIN"/>
    <property type="match status" value="1"/>
</dbReference>
<dbReference type="NCBIfam" id="TIGR01317">
    <property type="entry name" value="GOGAT_sm_gam"/>
    <property type="match status" value="1"/>
</dbReference>
<sequence>MAISMPIVIKNWNLEFKEIGILIKNVMGKIGGFKEYNRADESNLAVAERVSNYNEFTIPLAKDKVKEQGSRCMDCGIPFCHSGCPLGNLIPDFNDMVHQEEWQGALEILQSTNNFPEFTGRLCPAPCEKACVLGIIKDPVSIENIEKNIVEIGFAEGWIKPQAPKTRTGKTVAVIGSGPAGLAAAQQLNRAGHTVTVFERDNAIGGLLRYGIPNFKLEKGIIDRRVAILEAEGITFKTNVNVGVNFSIEELNAFDSIVLCGGATERRSLPTKGIESKGVVQAMDFLTQQTKVLYGESIPDQVKATGKNVIVIGGGDTGSDCVGTSNRHGAKSVTNFEILPKPPVGRSESTPWPFWPLQLKTSSSHEEGCDRNWLINTKEFISNDKGELTGLKTVEVAWKMTPGQRPELIEKEGSEKIWPCELALLALGFTGPEKTLSEQLGLELDMRSNYQAKNYQTNVPHIFTAGDMRRGQSLIVWAISEGREAAREVDLFLMGSTNLPTKGNGDLPSL</sequence>
<dbReference type="InterPro" id="IPR009051">
    <property type="entry name" value="Helical_ferredxn"/>
</dbReference>
<evidence type="ECO:0000313" key="7">
    <source>
        <dbReference type="EMBL" id="SHL26735.1"/>
    </source>
</evidence>
<dbReference type="Pfam" id="PF14691">
    <property type="entry name" value="Fer4_20"/>
    <property type="match status" value="1"/>
</dbReference>
<accession>A0ABY1IWY7</accession>
<dbReference type="Gene3D" id="1.10.1060.10">
    <property type="entry name" value="Alpha-helical ferredoxin"/>
    <property type="match status" value="1"/>
</dbReference>
<dbReference type="PRINTS" id="PR00419">
    <property type="entry name" value="ADXRDTASE"/>
</dbReference>
<reference evidence="7 8" key="1">
    <citation type="submission" date="2016-11" db="EMBL/GenBank/DDBJ databases">
        <authorList>
            <person name="Varghese N."/>
            <person name="Submissions S."/>
        </authorList>
    </citation>
    <scope>NUCLEOTIDE SEQUENCE [LARGE SCALE GENOMIC DNA]</scope>
    <source>
        <strain evidence="7 8">DSM 6368</strain>
    </source>
</reference>
<dbReference type="InterPro" id="IPR006005">
    <property type="entry name" value="Glut_synth_ssu1"/>
</dbReference>
<comment type="caution">
    <text evidence="7">The sequence shown here is derived from an EMBL/GenBank/DDBJ whole genome shotgun (WGS) entry which is preliminary data.</text>
</comment>
<dbReference type="Pfam" id="PF07992">
    <property type="entry name" value="Pyr_redox_2"/>
    <property type="match status" value="1"/>
</dbReference>
<dbReference type="PANTHER" id="PTHR43100:SF1">
    <property type="entry name" value="GLUTAMATE SYNTHASE [NADPH] SMALL CHAIN"/>
    <property type="match status" value="1"/>
</dbReference>
<evidence type="ECO:0000259" key="6">
    <source>
        <dbReference type="Pfam" id="PF14691"/>
    </source>
</evidence>
<dbReference type="Proteomes" id="UP000184216">
    <property type="component" value="Unassembled WGS sequence"/>
</dbReference>
<organism evidence="7 8">
    <name type="scientific">Flavobacterium pectinovorum</name>
    <dbReference type="NCBI Taxonomy" id="29533"/>
    <lineage>
        <taxon>Bacteria</taxon>
        <taxon>Pseudomonadati</taxon>
        <taxon>Bacteroidota</taxon>
        <taxon>Flavobacteriia</taxon>
        <taxon>Flavobacteriales</taxon>
        <taxon>Flavobacteriaceae</taxon>
        <taxon>Flavobacterium</taxon>
    </lineage>
</organism>
<dbReference type="EMBL" id="FRBX01000001">
    <property type="protein sequence ID" value="SHL26735.1"/>
    <property type="molecule type" value="Genomic_DNA"/>
</dbReference>
<dbReference type="InterPro" id="IPR023753">
    <property type="entry name" value="FAD/NAD-binding_dom"/>
</dbReference>
<name>A0ABY1IWY7_9FLAO</name>
<protein>
    <submittedName>
        <fullName evidence="7">Glutamate synthase (NADH) small subunit</fullName>
    </submittedName>
</protein>
<keyword evidence="2" id="KW-0560">Oxidoreductase</keyword>
<dbReference type="InterPro" id="IPR028261">
    <property type="entry name" value="DPD_II"/>
</dbReference>
<evidence type="ECO:0000313" key="8">
    <source>
        <dbReference type="Proteomes" id="UP000184216"/>
    </source>
</evidence>
<dbReference type="SUPFAM" id="SSF46548">
    <property type="entry name" value="alpha-helical ferredoxin"/>
    <property type="match status" value="1"/>
</dbReference>
<evidence type="ECO:0000256" key="3">
    <source>
        <dbReference type="ARBA" id="ARBA00023164"/>
    </source>
</evidence>